<proteinExistence type="predicted"/>
<accession>A0AAN9LML7</accession>
<organism evidence="1 2">
    <name type="scientific">Canavalia gladiata</name>
    <name type="common">Sword bean</name>
    <name type="synonym">Dolichos gladiatus</name>
    <dbReference type="NCBI Taxonomy" id="3824"/>
    <lineage>
        <taxon>Eukaryota</taxon>
        <taxon>Viridiplantae</taxon>
        <taxon>Streptophyta</taxon>
        <taxon>Embryophyta</taxon>
        <taxon>Tracheophyta</taxon>
        <taxon>Spermatophyta</taxon>
        <taxon>Magnoliopsida</taxon>
        <taxon>eudicotyledons</taxon>
        <taxon>Gunneridae</taxon>
        <taxon>Pentapetalae</taxon>
        <taxon>rosids</taxon>
        <taxon>fabids</taxon>
        <taxon>Fabales</taxon>
        <taxon>Fabaceae</taxon>
        <taxon>Papilionoideae</taxon>
        <taxon>50 kb inversion clade</taxon>
        <taxon>NPAAA clade</taxon>
        <taxon>indigoferoid/millettioid clade</taxon>
        <taxon>Phaseoleae</taxon>
        <taxon>Canavalia</taxon>
    </lineage>
</organism>
<sequence>MLSLEVVPMAGVYISHVIVQPVKNQSSQPYSVVVHILLPSCLGWRTVLANVYKSGHGEKAQTHYNQASWEATDSQNDFGFLITAMCSTYTHACTRLSRHAYVHKIRPYDWSLQALEQKVNLAKLSSKKGRQIIGPVTGALGSQAGPWVTDLLDAREAM</sequence>
<dbReference type="AlphaFoldDB" id="A0AAN9LML7"/>
<dbReference type="EMBL" id="JAYMYQ010000004">
    <property type="protein sequence ID" value="KAK7338875.1"/>
    <property type="molecule type" value="Genomic_DNA"/>
</dbReference>
<protein>
    <submittedName>
        <fullName evidence="1">Uncharacterized protein</fullName>
    </submittedName>
</protein>
<keyword evidence="2" id="KW-1185">Reference proteome</keyword>
<name>A0AAN9LML7_CANGL</name>
<gene>
    <name evidence="1" type="ORF">VNO77_19509</name>
</gene>
<comment type="caution">
    <text evidence="1">The sequence shown here is derived from an EMBL/GenBank/DDBJ whole genome shotgun (WGS) entry which is preliminary data.</text>
</comment>
<reference evidence="1 2" key="1">
    <citation type="submission" date="2024-01" db="EMBL/GenBank/DDBJ databases">
        <title>The genomes of 5 underutilized Papilionoideae crops provide insights into root nodulation and disease resistanc.</title>
        <authorList>
            <person name="Jiang F."/>
        </authorList>
    </citation>
    <scope>NUCLEOTIDE SEQUENCE [LARGE SCALE GENOMIC DNA]</scope>
    <source>
        <strain evidence="1">LVBAO_FW01</strain>
        <tissue evidence="1">Leaves</tissue>
    </source>
</reference>
<evidence type="ECO:0000313" key="2">
    <source>
        <dbReference type="Proteomes" id="UP001367508"/>
    </source>
</evidence>
<evidence type="ECO:0000313" key="1">
    <source>
        <dbReference type="EMBL" id="KAK7338875.1"/>
    </source>
</evidence>
<dbReference type="Proteomes" id="UP001367508">
    <property type="component" value="Unassembled WGS sequence"/>
</dbReference>